<dbReference type="InterPro" id="IPR050951">
    <property type="entry name" value="Retrovirus_Pol_polyprotein"/>
</dbReference>
<dbReference type="InterPro" id="IPR036397">
    <property type="entry name" value="RNaseH_sf"/>
</dbReference>
<dbReference type="FunFam" id="3.10.20.370:FF:000001">
    <property type="entry name" value="Retrovirus-related Pol polyprotein from transposon 17.6-like protein"/>
    <property type="match status" value="1"/>
</dbReference>
<dbReference type="InterPro" id="IPR041588">
    <property type="entry name" value="Integrase_H2C2"/>
</dbReference>
<name>A0A2B4R3B4_STYPI</name>
<dbReference type="Gene3D" id="3.10.20.370">
    <property type="match status" value="1"/>
</dbReference>
<evidence type="ECO:0000256" key="4">
    <source>
        <dbReference type="ARBA" id="ARBA00022759"/>
    </source>
</evidence>
<dbReference type="Pfam" id="PF17917">
    <property type="entry name" value="RT_RNaseH"/>
    <property type="match status" value="1"/>
</dbReference>
<keyword evidence="6" id="KW-0695">RNA-directed DNA polymerase</keyword>
<feature type="compositionally biased region" description="Polar residues" evidence="7">
    <location>
        <begin position="504"/>
        <end position="522"/>
    </location>
</feature>
<evidence type="ECO:0000256" key="7">
    <source>
        <dbReference type="SAM" id="MobiDB-lite"/>
    </source>
</evidence>
<dbReference type="FunFam" id="3.30.420.10:FF:000063">
    <property type="entry name" value="Retrovirus-related Pol polyprotein from transposon 297-like Protein"/>
    <property type="match status" value="1"/>
</dbReference>
<dbReference type="Gene3D" id="3.30.420.10">
    <property type="entry name" value="Ribonuclease H-like superfamily/Ribonuclease H"/>
    <property type="match status" value="1"/>
</dbReference>
<dbReference type="Gene3D" id="1.10.340.70">
    <property type="match status" value="1"/>
</dbReference>
<proteinExistence type="predicted"/>
<dbReference type="InterPro" id="IPR043502">
    <property type="entry name" value="DNA/RNA_pol_sf"/>
</dbReference>
<organism evidence="9 10">
    <name type="scientific">Stylophora pistillata</name>
    <name type="common">Smooth cauliflower coral</name>
    <dbReference type="NCBI Taxonomy" id="50429"/>
    <lineage>
        <taxon>Eukaryota</taxon>
        <taxon>Metazoa</taxon>
        <taxon>Cnidaria</taxon>
        <taxon>Anthozoa</taxon>
        <taxon>Hexacorallia</taxon>
        <taxon>Scleractinia</taxon>
        <taxon>Astrocoeniina</taxon>
        <taxon>Pocilloporidae</taxon>
        <taxon>Stylophora</taxon>
    </lineage>
</organism>
<gene>
    <name evidence="9" type="primary">pol</name>
    <name evidence="9" type="ORF">AWC38_SpisGene23982</name>
</gene>
<keyword evidence="10" id="KW-1185">Reference proteome</keyword>
<dbReference type="AlphaFoldDB" id="A0A2B4R3B4"/>
<reference evidence="10" key="1">
    <citation type="journal article" date="2017" name="bioRxiv">
        <title>Comparative analysis of the genomes of Stylophora pistillata and Acropora digitifera provides evidence for extensive differences between species of corals.</title>
        <authorList>
            <person name="Voolstra C.R."/>
            <person name="Li Y."/>
            <person name="Liew Y.J."/>
            <person name="Baumgarten S."/>
            <person name="Zoccola D."/>
            <person name="Flot J.-F."/>
            <person name="Tambutte S."/>
            <person name="Allemand D."/>
            <person name="Aranda M."/>
        </authorList>
    </citation>
    <scope>NUCLEOTIDE SEQUENCE [LARGE SCALE GENOMIC DNA]</scope>
</reference>
<dbReference type="InterPro" id="IPR012337">
    <property type="entry name" value="RNaseH-like_sf"/>
</dbReference>
<keyword evidence="1" id="KW-0808">Transferase</keyword>
<keyword evidence="3" id="KW-0540">Nuclease</keyword>
<evidence type="ECO:0000259" key="8">
    <source>
        <dbReference type="PROSITE" id="PS50994"/>
    </source>
</evidence>
<dbReference type="PROSITE" id="PS50994">
    <property type="entry name" value="INTEGRASE"/>
    <property type="match status" value="1"/>
</dbReference>
<evidence type="ECO:0000256" key="5">
    <source>
        <dbReference type="ARBA" id="ARBA00022801"/>
    </source>
</evidence>
<evidence type="ECO:0000313" key="10">
    <source>
        <dbReference type="Proteomes" id="UP000225706"/>
    </source>
</evidence>
<dbReference type="FunFam" id="1.10.340.70:FF:000003">
    <property type="entry name" value="Protein CBG25708"/>
    <property type="match status" value="1"/>
</dbReference>
<dbReference type="Pfam" id="PF17921">
    <property type="entry name" value="Integrase_H2C2"/>
    <property type="match status" value="1"/>
</dbReference>
<dbReference type="EMBL" id="LSMT01001582">
    <property type="protein sequence ID" value="PFX12111.1"/>
    <property type="molecule type" value="Genomic_DNA"/>
</dbReference>
<dbReference type="SUPFAM" id="SSF53098">
    <property type="entry name" value="Ribonuclease H-like"/>
    <property type="match status" value="1"/>
</dbReference>
<dbReference type="PANTHER" id="PTHR37984">
    <property type="entry name" value="PROTEIN CBG26694"/>
    <property type="match status" value="1"/>
</dbReference>
<comment type="caution">
    <text evidence="9">The sequence shown here is derived from an EMBL/GenBank/DDBJ whole genome shotgun (WGS) entry which is preliminary data.</text>
</comment>
<evidence type="ECO:0000256" key="3">
    <source>
        <dbReference type="ARBA" id="ARBA00022722"/>
    </source>
</evidence>
<evidence type="ECO:0000256" key="2">
    <source>
        <dbReference type="ARBA" id="ARBA00022695"/>
    </source>
</evidence>
<sequence length="579" mass="65953">MAVDRRTAFEEAKKLVTEASILSYYDPKEELVVQCDASQKGLGAALLQKGKPIAYASRALTDTETRYAQIAKEKLAIVFSLEKFHQYTFGRPVQVTSDHKPLESILKKLLSSAPRRLQGMIMRLQKYNIYVHFACGAKMYIADLLSRAFLPEVGRKDVKELELLNMTKLLPVSDQKLSEIQRETAADQTLQVVKSLILKGWPNDKSDLPSQTTPYYSLRDELTVQDGVIVRGERLVIPASLRKQMRSKLHSSHMGTVSYLRRAREYIYWPGMSAEIKQQIEACEICRTHDPSQQKETLMPHDYRHALGKRYGCPDKVVSDNGPQFCCNEFATFARTWEFEHCAISTGNIKANGKAESAVKTAKRLLRKAFEAFNDLYQAILDYRNTPTQGIGSSPAQRLMSRRTKTLLPTVSQLLQPQSSKPSNDRTKLVERQQKQKWYYDRTAKDFKPLEKGDTVRMKPLRAGEKKWRKALVINKDDQRSYTVETSDGGAYRRNRVHLRKTQESPPTIQQDHGSPPSNNPMSHKYAESPEAPTASIPPQTPPDKSSKPQPLEVNEEPSPARPSRTRRPPEHLKDYVCY</sequence>
<protein>
    <submittedName>
        <fullName evidence="9">Retrovirus-related Pol polyprotein</fullName>
    </submittedName>
</protein>
<dbReference type="OrthoDB" id="5987874at2759"/>
<keyword evidence="2" id="KW-0548">Nucleotidyltransferase</keyword>
<accession>A0A2B4R3B4</accession>
<feature type="region of interest" description="Disordered" evidence="7">
    <location>
        <begin position="481"/>
        <end position="579"/>
    </location>
</feature>
<feature type="domain" description="Integrase catalytic" evidence="8">
    <location>
        <begin position="306"/>
        <end position="417"/>
    </location>
</feature>
<evidence type="ECO:0000256" key="6">
    <source>
        <dbReference type="ARBA" id="ARBA00022918"/>
    </source>
</evidence>
<dbReference type="CDD" id="cd09274">
    <property type="entry name" value="RNase_HI_RT_Ty3"/>
    <property type="match status" value="1"/>
</dbReference>
<keyword evidence="5" id="KW-0378">Hydrolase</keyword>
<feature type="compositionally biased region" description="Basic and acidic residues" evidence="7">
    <location>
        <begin position="568"/>
        <end position="579"/>
    </location>
</feature>
<dbReference type="InterPro" id="IPR041373">
    <property type="entry name" value="RT_RNaseH"/>
</dbReference>
<dbReference type="GO" id="GO:0003676">
    <property type="term" value="F:nucleic acid binding"/>
    <property type="evidence" value="ECO:0007669"/>
    <property type="project" value="InterPro"/>
</dbReference>
<dbReference type="Proteomes" id="UP000225706">
    <property type="component" value="Unassembled WGS sequence"/>
</dbReference>
<keyword evidence="4" id="KW-0255">Endonuclease</keyword>
<dbReference type="SUPFAM" id="SSF56672">
    <property type="entry name" value="DNA/RNA polymerases"/>
    <property type="match status" value="1"/>
</dbReference>
<dbReference type="GO" id="GO:0015074">
    <property type="term" value="P:DNA integration"/>
    <property type="evidence" value="ECO:0007669"/>
    <property type="project" value="InterPro"/>
</dbReference>
<dbReference type="PANTHER" id="PTHR37984:SF8">
    <property type="entry name" value="CCHC-TYPE DOMAIN-CONTAINING PROTEIN"/>
    <property type="match status" value="1"/>
</dbReference>
<evidence type="ECO:0000313" key="9">
    <source>
        <dbReference type="EMBL" id="PFX12111.1"/>
    </source>
</evidence>
<dbReference type="InterPro" id="IPR001584">
    <property type="entry name" value="Integrase_cat-core"/>
</dbReference>
<evidence type="ECO:0000256" key="1">
    <source>
        <dbReference type="ARBA" id="ARBA00022679"/>
    </source>
</evidence>